<dbReference type="RefSeq" id="WP_394381615.1">
    <property type="nucleotide sequence ID" value="NZ_JBIGIB010000001.1"/>
</dbReference>
<comment type="caution">
    <text evidence="2">The sequence shown here is derived from an EMBL/GenBank/DDBJ whole genome shotgun (WGS) entry which is preliminary data.</text>
</comment>
<feature type="chain" id="PRO_5045891578" evidence="1">
    <location>
        <begin position="20"/>
        <end position="181"/>
    </location>
</feature>
<evidence type="ECO:0000313" key="2">
    <source>
        <dbReference type="EMBL" id="MFG6465775.1"/>
    </source>
</evidence>
<evidence type="ECO:0000313" key="3">
    <source>
        <dbReference type="Proteomes" id="UP001606303"/>
    </source>
</evidence>
<accession>A0ABW7GUW6</accession>
<dbReference type="EMBL" id="JBIGIB010000001">
    <property type="protein sequence ID" value="MFG6465775.1"/>
    <property type="molecule type" value="Genomic_DNA"/>
</dbReference>
<feature type="signal peptide" evidence="1">
    <location>
        <begin position="1"/>
        <end position="19"/>
    </location>
</feature>
<sequence>MKRAWAGLGLLGACFSAAAFVNPPAVLSVTACLSFEDDRAVLSERGEAAWMRFLAAVDVSETPTRLMLSLDPQQAAASPPPALGGEGVEQSLDRVRARAAALLARLREQRPAWGGVPAQWQVEPNRNYSVSRCHVSLTVLWPGQLAPAACEPAAARSCVVQCDAFACERRAVPPLPQSVAR</sequence>
<keyword evidence="3" id="KW-1185">Reference proteome</keyword>
<organism evidence="2 3">
    <name type="scientific">Pelomonas baiyunensis</name>
    <dbReference type="NCBI Taxonomy" id="3299026"/>
    <lineage>
        <taxon>Bacteria</taxon>
        <taxon>Pseudomonadati</taxon>
        <taxon>Pseudomonadota</taxon>
        <taxon>Betaproteobacteria</taxon>
        <taxon>Burkholderiales</taxon>
        <taxon>Sphaerotilaceae</taxon>
        <taxon>Roseateles</taxon>
    </lineage>
</organism>
<protein>
    <submittedName>
        <fullName evidence="2">Uncharacterized protein</fullName>
    </submittedName>
</protein>
<reference evidence="2 3" key="1">
    <citation type="submission" date="2024-08" db="EMBL/GenBank/DDBJ databases">
        <authorList>
            <person name="Lu H."/>
        </authorList>
    </citation>
    <scope>NUCLEOTIDE SEQUENCE [LARGE SCALE GENOMIC DNA]</scope>
    <source>
        <strain evidence="2 3">BYS87W</strain>
    </source>
</reference>
<dbReference type="Proteomes" id="UP001606303">
    <property type="component" value="Unassembled WGS sequence"/>
</dbReference>
<evidence type="ECO:0000256" key="1">
    <source>
        <dbReference type="SAM" id="SignalP"/>
    </source>
</evidence>
<keyword evidence="1" id="KW-0732">Signal</keyword>
<gene>
    <name evidence="2" type="ORF">ACG01O_04050</name>
</gene>
<name>A0ABW7GUW6_9BURK</name>
<proteinExistence type="predicted"/>
<dbReference type="PROSITE" id="PS51257">
    <property type="entry name" value="PROKAR_LIPOPROTEIN"/>
    <property type="match status" value="1"/>
</dbReference>